<name>A0A4Y7Q9C2_9AGAM</name>
<dbReference type="Proteomes" id="UP000294933">
    <property type="component" value="Unassembled WGS sequence"/>
</dbReference>
<dbReference type="InterPro" id="IPR024655">
    <property type="entry name" value="Asl1_glyco_hydro_catalytic"/>
</dbReference>
<proteinExistence type="predicted"/>
<keyword evidence="4" id="KW-1185">Reference proteome</keyword>
<dbReference type="PANTHER" id="PTHR34154">
    <property type="entry name" value="ALKALI-SENSITIVE LINKAGE PROTEIN 1"/>
    <property type="match status" value="1"/>
</dbReference>
<evidence type="ECO:0000259" key="2">
    <source>
        <dbReference type="Pfam" id="PF11790"/>
    </source>
</evidence>
<dbReference type="OrthoDB" id="43654at2759"/>
<dbReference type="EMBL" id="ML170169">
    <property type="protein sequence ID" value="TDL23808.1"/>
    <property type="molecule type" value="Genomic_DNA"/>
</dbReference>
<sequence>MKLVAMFLVSTVLASLVASKNIAKRGDSVSSKAGIAWINGGFDYKQFTTTKKVTWYYTWDYTSLGMDIEFVPMLHDPSRLDGFNKSMPSLVANGSVKAILGLNEPERPDQANTTASQAAQIWKDLVTSGWQSKGVLLGSPAVSSAPEGAQWLVDYFSNCTSCNPDFLAIHWYGDDANKFQTYLNKMHSTYPQYKIWVTEWACVNSKDGRSCDNQDDVNNFLKESQTFMDNTNWIDRYSWFGIANVPPGGISKTSAMLTEDKINALGQQYISAVGSTSSSQSGVGQTTSATPP</sequence>
<feature type="signal peptide" evidence="1">
    <location>
        <begin position="1"/>
        <end position="19"/>
    </location>
</feature>
<reference evidence="3 4" key="1">
    <citation type="submission" date="2018-06" db="EMBL/GenBank/DDBJ databases">
        <title>A transcriptomic atlas of mushroom development highlights an independent origin of complex multicellularity.</title>
        <authorList>
            <consortium name="DOE Joint Genome Institute"/>
            <person name="Krizsan K."/>
            <person name="Almasi E."/>
            <person name="Merenyi Z."/>
            <person name="Sahu N."/>
            <person name="Viragh M."/>
            <person name="Koszo T."/>
            <person name="Mondo S."/>
            <person name="Kiss B."/>
            <person name="Balint B."/>
            <person name="Kues U."/>
            <person name="Barry K."/>
            <person name="Hegedus J.C."/>
            <person name="Henrissat B."/>
            <person name="Johnson J."/>
            <person name="Lipzen A."/>
            <person name="Ohm R."/>
            <person name="Nagy I."/>
            <person name="Pangilinan J."/>
            <person name="Yan J."/>
            <person name="Xiong Y."/>
            <person name="Grigoriev I.V."/>
            <person name="Hibbett D.S."/>
            <person name="Nagy L.G."/>
        </authorList>
    </citation>
    <scope>NUCLEOTIDE SEQUENCE [LARGE SCALE GENOMIC DNA]</scope>
    <source>
        <strain evidence="3 4">SZMC22713</strain>
    </source>
</reference>
<dbReference type="InterPro" id="IPR017853">
    <property type="entry name" value="GH"/>
</dbReference>
<keyword evidence="1" id="KW-0732">Signal</keyword>
<dbReference type="GO" id="GO:0071966">
    <property type="term" value="P:fungal-type cell wall polysaccharide metabolic process"/>
    <property type="evidence" value="ECO:0007669"/>
    <property type="project" value="TreeGrafter"/>
</dbReference>
<organism evidence="3 4">
    <name type="scientific">Rickenella mellea</name>
    <dbReference type="NCBI Taxonomy" id="50990"/>
    <lineage>
        <taxon>Eukaryota</taxon>
        <taxon>Fungi</taxon>
        <taxon>Dikarya</taxon>
        <taxon>Basidiomycota</taxon>
        <taxon>Agaricomycotina</taxon>
        <taxon>Agaricomycetes</taxon>
        <taxon>Hymenochaetales</taxon>
        <taxon>Rickenellaceae</taxon>
        <taxon>Rickenella</taxon>
    </lineage>
</organism>
<evidence type="ECO:0000256" key="1">
    <source>
        <dbReference type="SAM" id="SignalP"/>
    </source>
</evidence>
<accession>A0A4Y7Q9C2</accession>
<dbReference type="Pfam" id="PF11790">
    <property type="entry name" value="Glyco_hydro_cc"/>
    <property type="match status" value="1"/>
</dbReference>
<dbReference type="VEuPathDB" id="FungiDB:BD410DRAFT_838812"/>
<gene>
    <name evidence="3" type="ORF">BD410DRAFT_838812</name>
</gene>
<dbReference type="InterPro" id="IPR053183">
    <property type="entry name" value="ASL1"/>
</dbReference>
<dbReference type="PANTHER" id="PTHR34154:SF3">
    <property type="entry name" value="ALKALI-SENSITIVE LINKAGE PROTEIN 1"/>
    <property type="match status" value="1"/>
</dbReference>
<dbReference type="STRING" id="50990.A0A4Y7Q9C2"/>
<protein>
    <recommendedName>
        <fullName evidence="2">Asl1-like glycosyl hydrolase catalytic domain-containing protein</fullName>
    </recommendedName>
</protein>
<dbReference type="SUPFAM" id="SSF51445">
    <property type="entry name" value="(Trans)glycosidases"/>
    <property type="match status" value="1"/>
</dbReference>
<feature type="chain" id="PRO_5021484012" description="Asl1-like glycosyl hydrolase catalytic domain-containing protein" evidence="1">
    <location>
        <begin position="20"/>
        <end position="292"/>
    </location>
</feature>
<feature type="domain" description="Asl1-like glycosyl hydrolase catalytic" evidence="2">
    <location>
        <begin position="34"/>
        <end position="269"/>
    </location>
</feature>
<evidence type="ECO:0000313" key="4">
    <source>
        <dbReference type="Proteomes" id="UP000294933"/>
    </source>
</evidence>
<evidence type="ECO:0000313" key="3">
    <source>
        <dbReference type="EMBL" id="TDL23808.1"/>
    </source>
</evidence>
<dbReference type="AlphaFoldDB" id="A0A4Y7Q9C2"/>
<dbReference type="Gene3D" id="3.20.20.80">
    <property type="entry name" value="Glycosidases"/>
    <property type="match status" value="1"/>
</dbReference>
<dbReference type="GO" id="GO:0009277">
    <property type="term" value="C:fungal-type cell wall"/>
    <property type="evidence" value="ECO:0007669"/>
    <property type="project" value="TreeGrafter"/>
</dbReference>